<dbReference type="EMBL" id="JAACVF010000145">
    <property type="protein sequence ID" value="NCN65459.1"/>
    <property type="molecule type" value="Genomic_DNA"/>
</dbReference>
<evidence type="ECO:0000256" key="1">
    <source>
        <dbReference type="ARBA" id="ARBA00001947"/>
    </source>
</evidence>
<dbReference type="PANTHER" id="PTHR46233">
    <property type="entry name" value="HYDROXYACYLGLUTATHIONE HYDROLASE GLOC"/>
    <property type="match status" value="1"/>
</dbReference>
<dbReference type="EMBL" id="JAACQH010000048">
    <property type="protein sequence ID" value="NCS91326.1"/>
    <property type="molecule type" value="Genomic_DNA"/>
</dbReference>
<dbReference type="SMART" id="SM00849">
    <property type="entry name" value="Lactamase_B"/>
    <property type="match status" value="1"/>
</dbReference>
<proteinExistence type="predicted"/>
<keyword evidence="2" id="KW-0479">Metal-binding</keyword>
<dbReference type="InterPro" id="IPR001279">
    <property type="entry name" value="Metallo-B-lactamas"/>
</dbReference>
<gene>
    <name evidence="7" type="ORF">GW779_02745</name>
    <name evidence="6" type="ORF">GW910_05305</name>
</gene>
<dbReference type="InterPro" id="IPR051453">
    <property type="entry name" value="MBL_Glyoxalase_II"/>
</dbReference>
<dbReference type="CDD" id="cd06262">
    <property type="entry name" value="metallo-hydrolase-like_MBL-fold"/>
    <property type="match status" value="1"/>
</dbReference>
<evidence type="ECO:0000259" key="5">
    <source>
        <dbReference type="SMART" id="SM00849"/>
    </source>
</evidence>
<feature type="domain" description="Metallo-beta-lactamase" evidence="5">
    <location>
        <begin position="12"/>
        <end position="197"/>
    </location>
</feature>
<evidence type="ECO:0000313" key="6">
    <source>
        <dbReference type="EMBL" id="NCN65459.1"/>
    </source>
</evidence>
<dbReference type="AlphaFoldDB" id="A0A8J8CJV0"/>
<dbReference type="Gene3D" id="3.60.15.10">
    <property type="entry name" value="Ribonuclease Z/Hydroxyacylglutathione hydrolase-like"/>
    <property type="match status" value="1"/>
</dbReference>
<dbReference type="GO" id="GO:0016787">
    <property type="term" value="F:hydrolase activity"/>
    <property type="evidence" value="ECO:0007669"/>
    <property type="project" value="UniProtKB-KW"/>
</dbReference>
<dbReference type="InterPro" id="IPR036866">
    <property type="entry name" value="RibonucZ/Hydroxyglut_hydro"/>
</dbReference>
<comment type="cofactor">
    <cofactor evidence="1">
        <name>Zn(2+)</name>
        <dbReference type="ChEBI" id="CHEBI:29105"/>
    </cofactor>
</comment>
<comment type="caution">
    <text evidence="6">The sequence shown here is derived from an EMBL/GenBank/DDBJ whole genome shotgun (WGS) entry which is preliminary data.</text>
</comment>
<dbReference type="Proteomes" id="UP000738826">
    <property type="component" value="Unassembled WGS sequence"/>
</dbReference>
<evidence type="ECO:0000256" key="4">
    <source>
        <dbReference type="ARBA" id="ARBA00022833"/>
    </source>
</evidence>
<organism evidence="6 8">
    <name type="scientific">Candidatus Altarchaeum hamiconexum</name>
    <dbReference type="NCBI Taxonomy" id="1803513"/>
    <lineage>
        <taxon>Archaea</taxon>
        <taxon>Candidatus Altarchaeota</taxon>
        <taxon>Candidatus Altiarchaeia</taxon>
        <taxon>Candidatus Altarchaeales</taxon>
        <taxon>Candidatus Altarchaeaceae</taxon>
        <taxon>Candidatus Altarchaeum</taxon>
    </lineage>
</organism>
<dbReference type="GO" id="GO:0046872">
    <property type="term" value="F:metal ion binding"/>
    <property type="evidence" value="ECO:0007669"/>
    <property type="project" value="UniProtKB-KW"/>
</dbReference>
<sequence>MKIYPIISPSADSNTYLLEDEEDEKICIIDPGYTQEHLERIISVLENETGKFGKFPDFIINTHCHYDHIANDEYFADRGIKIFLNEIDGKAILEQNDEKILACFFEMKVPKISNIEFADNDELINLGKTKLKILHTPGHTSGSISVYEEKTKSLFSGDLVFSEGVGRMDLPGGNFEDLKHSIDKILDLNFKTFYPGHGKTGTYGNVKRIRKFI</sequence>
<reference evidence="6" key="1">
    <citation type="submission" date="2019-11" db="EMBL/GenBank/DDBJ databases">
        <title>Lipid analysis of CO2-rich subsurface aquifers suggests an autotrophy-based deep biosphere with lysolipids enriched in CPR bacteria.</title>
        <authorList>
            <person name="Probst A.J."/>
            <person name="Elling F.J."/>
            <person name="Castelle C.J."/>
            <person name="Zhu Q."/>
            <person name="Elvert M."/>
            <person name="Birarda G."/>
            <person name="Holman H.-Y."/>
            <person name="Lane K.R."/>
            <person name="Ladd B."/>
            <person name="Ryan M.C."/>
            <person name="Woyke T."/>
            <person name="Hinrichs K.-U."/>
            <person name="Banfield J.F."/>
        </authorList>
    </citation>
    <scope>NUCLEOTIDE SEQUENCE</scope>
    <source>
        <strain evidence="6">CG_2015-01_33_1645</strain>
        <strain evidence="7">CG_2015-04_33_537</strain>
    </source>
</reference>
<dbReference type="Proteomes" id="UP000768163">
    <property type="component" value="Unassembled WGS sequence"/>
</dbReference>
<dbReference type="Pfam" id="PF00753">
    <property type="entry name" value="Lactamase_B"/>
    <property type="match status" value="1"/>
</dbReference>
<evidence type="ECO:0000313" key="8">
    <source>
        <dbReference type="Proteomes" id="UP000768163"/>
    </source>
</evidence>
<dbReference type="PANTHER" id="PTHR46233:SF3">
    <property type="entry name" value="HYDROXYACYLGLUTATHIONE HYDROLASE GLOC"/>
    <property type="match status" value="1"/>
</dbReference>
<dbReference type="SUPFAM" id="SSF56281">
    <property type="entry name" value="Metallo-hydrolase/oxidoreductase"/>
    <property type="match status" value="1"/>
</dbReference>
<name>A0A8J8CJV0_9ARCH</name>
<protein>
    <submittedName>
        <fullName evidence="6">MBL fold metallo-hydrolase</fullName>
    </submittedName>
</protein>
<accession>A0A8J8CJV0</accession>
<keyword evidence="3" id="KW-0378">Hydrolase</keyword>
<keyword evidence="4" id="KW-0862">Zinc</keyword>
<evidence type="ECO:0000313" key="7">
    <source>
        <dbReference type="EMBL" id="NCS91326.1"/>
    </source>
</evidence>
<evidence type="ECO:0000256" key="2">
    <source>
        <dbReference type="ARBA" id="ARBA00022723"/>
    </source>
</evidence>
<evidence type="ECO:0000256" key="3">
    <source>
        <dbReference type="ARBA" id="ARBA00022801"/>
    </source>
</evidence>